<accession>A0A8S9RVV7</accession>
<proteinExistence type="predicted"/>
<evidence type="ECO:0000313" key="1">
    <source>
        <dbReference type="EMBL" id="KAF3584716.1"/>
    </source>
</evidence>
<dbReference type="AlphaFoldDB" id="A0A8S9RVV7"/>
<evidence type="ECO:0000313" key="2">
    <source>
        <dbReference type="Proteomes" id="UP000712600"/>
    </source>
</evidence>
<name>A0A8S9RVV7_BRACR</name>
<sequence>MEFQSFEEMLEYDVHVKEAIIAEEVNQVMQTVYFPTGADQSRVLSKLDENQWTGNILSKTGLEYFQLLASHVHVMCCLAACFLPDLNM</sequence>
<organism evidence="1 2">
    <name type="scientific">Brassica cretica</name>
    <name type="common">Mustard</name>
    <dbReference type="NCBI Taxonomy" id="69181"/>
    <lineage>
        <taxon>Eukaryota</taxon>
        <taxon>Viridiplantae</taxon>
        <taxon>Streptophyta</taxon>
        <taxon>Embryophyta</taxon>
        <taxon>Tracheophyta</taxon>
        <taxon>Spermatophyta</taxon>
        <taxon>Magnoliopsida</taxon>
        <taxon>eudicotyledons</taxon>
        <taxon>Gunneridae</taxon>
        <taxon>Pentapetalae</taxon>
        <taxon>rosids</taxon>
        <taxon>malvids</taxon>
        <taxon>Brassicales</taxon>
        <taxon>Brassicaceae</taxon>
        <taxon>Brassiceae</taxon>
        <taxon>Brassica</taxon>
    </lineage>
</organism>
<reference evidence="1" key="1">
    <citation type="submission" date="2019-12" db="EMBL/GenBank/DDBJ databases">
        <title>Genome sequencing and annotation of Brassica cretica.</title>
        <authorList>
            <person name="Studholme D.J."/>
            <person name="Sarris P."/>
        </authorList>
    </citation>
    <scope>NUCLEOTIDE SEQUENCE</scope>
    <source>
        <strain evidence="1">PFS-109/04</strain>
        <tissue evidence="1">Leaf</tissue>
    </source>
</reference>
<dbReference type="Proteomes" id="UP000712600">
    <property type="component" value="Unassembled WGS sequence"/>
</dbReference>
<protein>
    <submittedName>
        <fullName evidence="1">Uncharacterized protein</fullName>
    </submittedName>
</protein>
<comment type="caution">
    <text evidence="1">The sequence shown here is derived from an EMBL/GenBank/DDBJ whole genome shotgun (WGS) entry which is preliminary data.</text>
</comment>
<dbReference type="EMBL" id="QGKX02000088">
    <property type="protein sequence ID" value="KAF3584716.1"/>
    <property type="molecule type" value="Genomic_DNA"/>
</dbReference>
<gene>
    <name evidence="1" type="ORF">F2Q69_00029781</name>
</gene>